<proteinExistence type="inferred from homology"/>
<dbReference type="AlphaFoldDB" id="A0A388SDR3"/>
<evidence type="ECO:0000256" key="6">
    <source>
        <dbReference type="RuleBase" id="RU363058"/>
    </source>
</evidence>
<comment type="similarity">
    <text evidence="6">Belongs to the inorganic phosphate transporter (PiT) (TC 2.A.20) family.</text>
</comment>
<keyword evidence="5 6" id="KW-0472">Membrane</keyword>
<feature type="transmembrane region" description="Helical" evidence="6">
    <location>
        <begin position="45"/>
        <end position="64"/>
    </location>
</feature>
<feature type="transmembrane region" description="Helical" evidence="6">
    <location>
        <begin position="226"/>
        <end position="247"/>
    </location>
</feature>
<evidence type="ECO:0000256" key="5">
    <source>
        <dbReference type="ARBA" id="ARBA00023136"/>
    </source>
</evidence>
<dbReference type="Pfam" id="PF01384">
    <property type="entry name" value="PHO4"/>
    <property type="match status" value="1"/>
</dbReference>
<evidence type="ECO:0000256" key="4">
    <source>
        <dbReference type="ARBA" id="ARBA00022989"/>
    </source>
</evidence>
<dbReference type="PANTHER" id="PTHR11101:SF16">
    <property type="entry name" value="PHOSPHATE TRANSPORTER"/>
    <property type="match status" value="1"/>
</dbReference>
<dbReference type="PANTHER" id="PTHR11101">
    <property type="entry name" value="PHOSPHATE TRANSPORTER"/>
    <property type="match status" value="1"/>
</dbReference>
<evidence type="ECO:0000313" key="7">
    <source>
        <dbReference type="EMBL" id="GBO94295.1"/>
    </source>
</evidence>
<reference evidence="7 8" key="1">
    <citation type="journal article" date="2018" name="Int. J. Syst. Evol. Microbiol.">
        <title>Mesosutterella multiformis gen. nov., sp. nov., a member of the family Sutterellaceae and Sutterella megalosphaeroides sp. nov., isolated from human faeces.</title>
        <authorList>
            <person name="Sakamoto M."/>
            <person name="Ikeyama N."/>
            <person name="Kunihiro T."/>
            <person name="Iino T."/>
            <person name="Yuki M."/>
            <person name="Ohkuma M."/>
        </authorList>
    </citation>
    <scope>NUCLEOTIDE SEQUENCE [LARGE SCALE GENOMIC DNA]</scope>
    <source>
        <strain evidence="7 8">4NBBH2</strain>
    </source>
</reference>
<dbReference type="GO" id="GO:0035435">
    <property type="term" value="P:phosphate ion transmembrane transport"/>
    <property type="evidence" value="ECO:0007669"/>
    <property type="project" value="TreeGrafter"/>
</dbReference>
<evidence type="ECO:0000256" key="2">
    <source>
        <dbReference type="ARBA" id="ARBA00022448"/>
    </source>
</evidence>
<feature type="transmembrane region" description="Helical" evidence="6">
    <location>
        <begin position="466"/>
        <end position="491"/>
    </location>
</feature>
<accession>A0A388SDR3</accession>
<name>A0A388SDR3_9BURK</name>
<dbReference type="Proteomes" id="UP000266091">
    <property type="component" value="Unassembled WGS sequence"/>
</dbReference>
<feature type="transmembrane region" description="Helical" evidence="6">
    <location>
        <begin position="151"/>
        <end position="173"/>
    </location>
</feature>
<keyword evidence="4 6" id="KW-1133">Transmembrane helix</keyword>
<accession>A0A401LM54</accession>
<feature type="transmembrane region" description="Helical" evidence="6">
    <location>
        <begin position="312"/>
        <end position="332"/>
    </location>
</feature>
<keyword evidence="2 6" id="KW-0813">Transport</keyword>
<comment type="caution">
    <text evidence="7">The sequence shown here is derived from an EMBL/GenBank/DDBJ whole genome shotgun (WGS) entry which is preliminary data.</text>
</comment>
<feature type="transmembrane region" description="Helical" evidence="6">
    <location>
        <begin position="84"/>
        <end position="102"/>
    </location>
</feature>
<dbReference type="OrthoDB" id="9779554at2"/>
<keyword evidence="3 6" id="KW-0812">Transmembrane</keyword>
<protein>
    <recommendedName>
        <fullName evidence="6">Phosphate transporter</fullName>
    </recommendedName>
</protein>
<comment type="subcellular location">
    <subcellularLocation>
        <location evidence="1 6">Membrane</location>
        <topology evidence="1 6">Multi-pass membrane protein</topology>
    </subcellularLocation>
</comment>
<feature type="transmembrane region" description="Helical" evidence="6">
    <location>
        <begin position="497"/>
        <end position="515"/>
    </location>
</feature>
<dbReference type="GO" id="GO:0016020">
    <property type="term" value="C:membrane"/>
    <property type="evidence" value="ECO:0007669"/>
    <property type="project" value="UniProtKB-SubCell"/>
</dbReference>
<evidence type="ECO:0000313" key="8">
    <source>
        <dbReference type="Proteomes" id="UP000266091"/>
    </source>
</evidence>
<dbReference type="RefSeq" id="WP_116270522.1">
    <property type="nucleotide sequence ID" value="NZ_BGZJ01000001.1"/>
</dbReference>
<feature type="transmembrane region" description="Helical" evidence="6">
    <location>
        <begin position="254"/>
        <end position="272"/>
    </location>
</feature>
<gene>
    <name evidence="7" type="ORF">MESMUL_16490</name>
</gene>
<sequence length="797" mass="86822">MDTFFLVLLVFLAILAAVDLFVGVSNDAVNFLNSAVGSRIAPFKVVLGVAAVGVLLGATFSGGMMEIARSGVFHPSMFSFSDVIAIYFAVMVTDVLLLNVFNKMGLPTSTTVSIVFELLGAAAGVAINRLIQNGESALGFGAYINDSKALGMISAILVSVVVAFLAGVIVQWITRVIFTFRYDRLFKKLGGIYGGFSLAMIFYFLVMKGAKGASFMTPDVLAFLDAYGTELVLGIFVVCSILLQLGMMFFKTNVFRIIILAGTFALAFAFAGNDLVNFVGVPIAALDSAHIFEAAGAGASASTFTMAGLEQAIPAPTALLLLSGVIMVITLFTSKSARHVIETSVNLSSSAAGEKEQFGATLPGRIVVKGAMKFGAFLTSVLPKPFLKFLASRFEPKPVEKGEDVLPFDYIRASLNLIVSAILIASATSLKLPLSTTYVTFMVAMGSSFADRAWDRETAVYRVSGVITVISGWFVTAFSAFVAAAIAATLVLKGGEVVSVLLMVIAIAVIVKTNFWPNKVEEAEKERIRLTDRDGIRTMLDHEIPRHFDNASELYGAMVYGFLNDDERTLRRVVNRASECLDELTEKRSLYYQMAKHPTDRADSDAKYFYYRSFTGMREIARTLVRTSTLTRDHVANRHRVFTGELAEYLKRLSVEVDAARRDVATFCKVGGDLTPLHTRMKNLSELVDQSQEAVLSDVNRFGLSLRGSELYLVLVQFVRELINRYEIVVTLQWHLNQVCRKEKLDVLNEAHSAAVPENSGRPVFPGTRKGAVTGSAMMADTPVRLSAPFVNKETKL</sequence>
<dbReference type="EMBL" id="BGZJ01000001">
    <property type="protein sequence ID" value="GBO94295.1"/>
    <property type="molecule type" value="Genomic_DNA"/>
</dbReference>
<feature type="transmembrane region" description="Helical" evidence="6">
    <location>
        <begin position="6"/>
        <end position="24"/>
    </location>
</feature>
<organism evidence="7 8">
    <name type="scientific">Mesosutterella multiformis</name>
    <dbReference type="NCBI Taxonomy" id="2259133"/>
    <lineage>
        <taxon>Bacteria</taxon>
        <taxon>Pseudomonadati</taxon>
        <taxon>Pseudomonadota</taxon>
        <taxon>Betaproteobacteria</taxon>
        <taxon>Burkholderiales</taxon>
        <taxon>Sutterellaceae</taxon>
        <taxon>Mesosutterella</taxon>
    </lineage>
</organism>
<evidence type="ECO:0000256" key="1">
    <source>
        <dbReference type="ARBA" id="ARBA00004141"/>
    </source>
</evidence>
<feature type="transmembrane region" description="Helical" evidence="6">
    <location>
        <begin position="410"/>
        <end position="430"/>
    </location>
</feature>
<feature type="transmembrane region" description="Helical" evidence="6">
    <location>
        <begin position="114"/>
        <end position="131"/>
    </location>
</feature>
<feature type="transmembrane region" description="Helical" evidence="6">
    <location>
        <begin position="185"/>
        <end position="206"/>
    </location>
</feature>
<keyword evidence="8" id="KW-1185">Reference proteome</keyword>
<keyword evidence="6" id="KW-0592">Phosphate transport</keyword>
<dbReference type="InterPro" id="IPR001204">
    <property type="entry name" value="Phos_transporter"/>
</dbReference>
<evidence type="ECO:0000256" key="3">
    <source>
        <dbReference type="ARBA" id="ARBA00022692"/>
    </source>
</evidence>
<dbReference type="GO" id="GO:0005315">
    <property type="term" value="F:phosphate transmembrane transporter activity"/>
    <property type="evidence" value="ECO:0007669"/>
    <property type="project" value="InterPro"/>
</dbReference>